<name>R7ZZL2_9BACT</name>
<proteinExistence type="predicted"/>
<comment type="caution">
    <text evidence="2">The sequence shown here is derived from an EMBL/GenBank/DDBJ whole genome shotgun (WGS) entry which is preliminary data.</text>
</comment>
<keyword evidence="3" id="KW-1185">Reference proteome</keyword>
<dbReference type="AlphaFoldDB" id="R7ZZL2"/>
<dbReference type="Proteomes" id="UP000013909">
    <property type="component" value="Unassembled WGS sequence"/>
</dbReference>
<dbReference type="InterPro" id="IPR041527">
    <property type="entry name" value="YhcG_N"/>
</dbReference>
<protein>
    <submittedName>
        <fullName evidence="2">Putative cytoplasmic protein</fullName>
    </submittedName>
</protein>
<dbReference type="EMBL" id="AQHR01000001">
    <property type="protein sequence ID" value="EON79494.1"/>
    <property type="molecule type" value="Genomic_DNA"/>
</dbReference>
<feature type="domain" description="YhcG N-terminal" evidence="1">
    <location>
        <begin position="1"/>
        <end position="44"/>
    </location>
</feature>
<evidence type="ECO:0000259" key="1">
    <source>
        <dbReference type="Pfam" id="PF17761"/>
    </source>
</evidence>
<sequence length="57" mass="6853">MKQFYETYKDFPKLSTLLREISWSHNLAIFSRCKTAEEREFYLKLKGIDLKSPIPKL</sequence>
<dbReference type="PATRIC" id="fig|1288963.3.peg.61"/>
<accession>R7ZZL2</accession>
<gene>
    <name evidence="2" type="ORF">ADIS_0061</name>
</gene>
<dbReference type="STRING" id="1232681.ADIS_0061"/>
<evidence type="ECO:0000313" key="2">
    <source>
        <dbReference type="EMBL" id="EON79494.1"/>
    </source>
</evidence>
<reference evidence="2 3" key="1">
    <citation type="submission" date="2013-02" db="EMBL/GenBank/DDBJ databases">
        <title>A novel strain isolated from Lonar lake, Maharashtra, India.</title>
        <authorList>
            <person name="Singh A."/>
        </authorList>
    </citation>
    <scope>NUCLEOTIDE SEQUENCE [LARGE SCALE GENOMIC DNA]</scope>
    <source>
        <strain evidence="2 3">AK24</strain>
    </source>
</reference>
<dbReference type="Pfam" id="PF17761">
    <property type="entry name" value="DUF1016_N"/>
    <property type="match status" value="1"/>
</dbReference>
<evidence type="ECO:0000313" key="3">
    <source>
        <dbReference type="Proteomes" id="UP000013909"/>
    </source>
</evidence>
<organism evidence="2 3">
    <name type="scientific">Lunatimonas lonarensis</name>
    <dbReference type="NCBI Taxonomy" id="1232681"/>
    <lineage>
        <taxon>Bacteria</taxon>
        <taxon>Pseudomonadati</taxon>
        <taxon>Bacteroidota</taxon>
        <taxon>Cytophagia</taxon>
        <taxon>Cytophagales</taxon>
        <taxon>Cyclobacteriaceae</taxon>
    </lineage>
</organism>